<feature type="compositionally biased region" description="Gly residues" evidence="1">
    <location>
        <begin position="17"/>
        <end position="30"/>
    </location>
</feature>
<dbReference type="Proteomes" id="UP000663826">
    <property type="component" value="Unassembled WGS sequence"/>
</dbReference>
<dbReference type="EMBL" id="CAJMWQ010001102">
    <property type="protein sequence ID" value="CAE6435022.1"/>
    <property type="molecule type" value="Genomic_DNA"/>
</dbReference>
<name>A0A8H3ARE1_9AGAM</name>
<sequence>MSDDFKTQPAPSHPPQEGGGLNPGLAGSGNVGAFHAKGPLIPSEEVLNDLGKPLSREELEKRQEELNK</sequence>
<evidence type="ECO:0000256" key="1">
    <source>
        <dbReference type="SAM" id="MobiDB-lite"/>
    </source>
</evidence>
<feature type="region of interest" description="Disordered" evidence="1">
    <location>
        <begin position="1"/>
        <end position="68"/>
    </location>
</feature>
<accession>A0A8H3ARE1</accession>
<reference evidence="2" key="1">
    <citation type="submission" date="2021-01" db="EMBL/GenBank/DDBJ databases">
        <authorList>
            <person name="Kaushik A."/>
        </authorList>
    </citation>
    <scope>NUCLEOTIDE SEQUENCE</scope>
    <source>
        <strain evidence="2">AG1-1B</strain>
    </source>
</reference>
<protein>
    <submittedName>
        <fullName evidence="2">Uncharacterized protein</fullName>
    </submittedName>
</protein>
<evidence type="ECO:0000313" key="3">
    <source>
        <dbReference type="Proteomes" id="UP000663826"/>
    </source>
</evidence>
<proteinExistence type="predicted"/>
<gene>
    <name evidence="2" type="ORF">RDB_LOCUS63910</name>
</gene>
<evidence type="ECO:0000313" key="2">
    <source>
        <dbReference type="EMBL" id="CAE6435022.1"/>
    </source>
</evidence>
<dbReference type="AlphaFoldDB" id="A0A8H3ARE1"/>
<comment type="caution">
    <text evidence="2">The sequence shown here is derived from an EMBL/GenBank/DDBJ whole genome shotgun (WGS) entry which is preliminary data.</text>
</comment>
<organism evidence="2 3">
    <name type="scientific">Rhizoctonia solani</name>
    <dbReference type="NCBI Taxonomy" id="456999"/>
    <lineage>
        <taxon>Eukaryota</taxon>
        <taxon>Fungi</taxon>
        <taxon>Dikarya</taxon>
        <taxon>Basidiomycota</taxon>
        <taxon>Agaricomycotina</taxon>
        <taxon>Agaricomycetes</taxon>
        <taxon>Cantharellales</taxon>
        <taxon>Ceratobasidiaceae</taxon>
        <taxon>Rhizoctonia</taxon>
    </lineage>
</organism>
<feature type="compositionally biased region" description="Basic and acidic residues" evidence="1">
    <location>
        <begin position="54"/>
        <end position="68"/>
    </location>
</feature>